<dbReference type="AlphaFoldDB" id="A0A4P7SIY5"/>
<feature type="region of interest" description="Disordered" evidence="1">
    <location>
        <begin position="95"/>
        <end position="133"/>
    </location>
</feature>
<proteinExistence type="predicted"/>
<protein>
    <recommendedName>
        <fullName evidence="2">ScoMcrA-like N-terminal head domain-containing protein</fullName>
    </recommendedName>
</protein>
<name>A0A4P7SIY5_9CELL</name>
<dbReference type="Proteomes" id="UP000296469">
    <property type="component" value="Chromosome"/>
</dbReference>
<feature type="domain" description="ScoMcrA-like N-terminal head" evidence="2">
    <location>
        <begin position="5"/>
        <end position="90"/>
    </location>
</feature>
<dbReference type="RefSeq" id="WP_135972840.1">
    <property type="nucleotide sequence ID" value="NZ_CP039291.1"/>
</dbReference>
<evidence type="ECO:0000313" key="3">
    <source>
        <dbReference type="EMBL" id="QCB92453.1"/>
    </source>
</evidence>
<sequence>MATFSSVTQQHILKAIEEFDARGGDEFLALYGFEPTGELPIVHEGRTYDSKAILGVAHRYATGRLATSEEFSNGMAGAVAILRKRGFEVVEPEPAPAAVAAPAAKPARKRATTPRAPRTTATSTRTPTREERPPAICPTCNQVLPGTGVCDNCS</sequence>
<dbReference type="Pfam" id="PF26345">
    <property type="entry name" value="ScoMcrA_N"/>
    <property type="match status" value="1"/>
</dbReference>
<feature type="compositionally biased region" description="Low complexity" evidence="1">
    <location>
        <begin position="96"/>
        <end position="105"/>
    </location>
</feature>
<evidence type="ECO:0000259" key="2">
    <source>
        <dbReference type="Pfam" id="PF26345"/>
    </source>
</evidence>
<gene>
    <name evidence="3" type="ORF">E5225_01660</name>
</gene>
<dbReference type="OrthoDB" id="9802640at2"/>
<keyword evidence="4" id="KW-1185">Reference proteome</keyword>
<evidence type="ECO:0000313" key="4">
    <source>
        <dbReference type="Proteomes" id="UP000296469"/>
    </source>
</evidence>
<accession>A0A4P7SIY5</accession>
<dbReference type="KEGG" id="celz:E5225_01660"/>
<evidence type="ECO:0000256" key="1">
    <source>
        <dbReference type="SAM" id="MobiDB-lite"/>
    </source>
</evidence>
<organism evidence="3 4">
    <name type="scientific">Cellulomonas shaoxiangyii</name>
    <dbReference type="NCBI Taxonomy" id="2566013"/>
    <lineage>
        <taxon>Bacteria</taxon>
        <taxon>Bacillati</taxon>
        <taxon>Actinomycetota</taxon>
        <taxon>Actinomycetes</taxon>
        <taxon>Micrococcales</taxon>
        <taxon>Cellulomonadaceae</taxon>
        <taxon>Cellulomonas</taxon>
    </lineage>
</organism>
<reference evidence="3 4" key="1">
    <citation type="submission" date="2019-04" db="EMBL/GenBank/DDBJ databases">
        <title>Isolation and identification of Cellulomonas shaoxiangyii sp. Nov. isolated from feces of the Tibetan antelopes (Pantholops hodgsonii) in the Qinghai-Tibet plateau of China.</title>
        <authorList>
            <person name="Tian Z."/>
        </authorList>
    </citation>
    <scope>NUCLEOTIDE SEQUENCE [LARGE SCALE GENOMIC DNA]</scope>
    <source>
        <strain evidence="3 4">Z28</strain>
    </source>
</reference>
<dbReference type="EMBL" id="CP039291">
    <property type="protein sequence ID" value="QCB92453.1"/>
    <property type="molecule type" value="Genomic_DNA"/>
</dbReference>
<dbReference type="InterPro" id="IPR058807">
    <property type="entry name" value="ScoMcrA_N"/>
</dbReference>
<feature type="compositionally biased region" description="Low complexity" evidence="1">
    <location>
        <begin position="113"/>
        <end position="126"/>
    </location>
</feature>